<dbReference type="OrthoDB" id="5330228at2759"/>
<dbReference type="GO" id="GO:0008270">
    <property type="term" value="F:zinc ion binding"/>
    <property type="evidence" value="ECO:0007669"/>
    <property type="project" value="UniProtKB-KW"/>
</dbReference>
<reference evidence="8" key="1">
    <citation type="submission" date="2025-08" db="UniProtKB">
        <authorList>
            <consortium name="RefSeq"/>
        </authorList>
    </citation>
    <scope>IDENTIFICATION</scope>
    <source>
        <tissue evidence="8">Whole body</tissue>
    </source>
</reference>
<keyword evidence="7" id="KW-1185">Reference proteome</keyword>
<proteinExistence type="predicted"/>
<evidence type="ECO:0000256" key="4">
    <source>
        <dbReference type="PROSITE-ProRule" id="PRU00175"/>
    </source>
</evidence>
<dbReference type="InterPro" id="IPR017907">
    <property type="entry name" value="Znf_RING_CS"/>
</dbReference>
<dbReference type="PROSITE" id="PS50089">
    <property type="entry name" value="ZF_RING_2"/>
    <property type="match status" value="1"/>
</dbReference>
<sequence>MNKAGHINGLLNGLRLRQPFYMSKNSSMQTEQEITASSAICASEIGTSSVQITEIASTSTSSNNNTNGYQQPKTQDGNENLEEKDEDYYEYKIEMLELEVARLTKSEKKLRSEVERLCNVEESLEKLRIEFRQLDLRNWMWLKPILGEFLGCTFCTEIYIKPSVLSCNHMFCSWCIRTWMSRNSKCPTCRQEISFVTNCAELNEFILKSIESGDPDRRNEYLRISRERERDGGYRVIENSSDEEEDDSDDYSYYAY</sequence>
<dbReference type="RefSeq" id="XP_025417884.1">
    <property type="nucleotide sequence ID" value="XM_025562099.1"/>
</dbReference>
<evidence type="ECO:0000313" key="8">
    <source>
        <dbReference type="RefSeq" id="XP_025417884.1"/>
    </source>
</evidence>
<dbReference type="SUPFAM" id="SSF57850">
    <property type="entry name" value="RING/U-box"/>
    <property type="match status" value="1"/>
</dbReference>
<dbReference type="Proteomes" id="UP000694846">
    <property type="component" value="Unplaced"/>
</dbReference>
<dbReference type="InterPro" id="IPR001841">
    <property type="entry name" value="Znf_RING"/>
</dbReference>
<accession>A0A8B8G3R5</accession>
<name>A0A8B8G3R5_9HEMI</name>
<evidence type="ECO:0000259" key="6">
    <source>
        <dbReference type="PROSITE" id="PS50089"/>
    </source>
</evidence>
<dbReference type="Pfam" id="PF00097">
    <property type="entry name" value="zf-C3HC4"/>
    <property type="match status" value="1"/>
</dbReference>
<feature type="compositionally biased region" description="Polar residues" evidence="5">
    <location>
        <begin position="68"/>
        <end position="78"/>
    </location>
</feature>
<dbReference type="GeneID" id="112688747"/>
<keyword evidence="2 4" id="KW-0863">Zinc-finger</keyword>
<protein>
    <submittedName>
        <fullName evidence="8">E3 ubiquitin-protein ligase RNF8-like</fullName>
    </submittedName>
</protein>
<feature type="domain" description="RING-type" evidence="6">
    <location>
        <begin position="152"/>
        <end position="190"/>
    </location>
</feature>
<dbReference type="GO" id="GO:0061630">
    <property type="term" value="F:ubiquitin protein ligase activity"/>
    <property type="evidence" value="ECO:0007669"/>
    <property type="project" value="TreeGrafter"/>
</dbReference>
<evidence type="ECO:0000256" key="5">
    <source>
        <dbReference type="SAM" id="MobiDB-lite"/>
    </source>
</evidence>
<gene>
    <name evidence="8" type="primary">LOC112688747</name>
</gene>
<evidence type="ECO:0000256" key="1">
    <source>
        <dbReference type="ARBA" id="ARBA00022723"/>
    </source>
</evidence>
<feature type="compositionally biased region" description="Low complexity" evidence="5">
    <location>
        <begin position="58"/>
        <end position="67"/>
    </location>
</feature>
<dbReference type="InterPro" id="IPR018957">
    <property type="entry name" value="Znf_C3HC4_RING-type"/>
</dbReference>
<evidence type="ECO:0000256" key="3">
    <source>
        <dbReference type="ARBA" id="ARBA00022833"/>
    </source>
</evidence>
<feature type="region of interest" description="Disordered" evidence="5">
    <location>
        <begin position="58"/>
        <end position="81"/>
    </location>
</feature>
<dbReference type="PROSITE" id="PS00518">
    <property type="entry name" value="ZF_RING_1"/>
    <property type="match status" value="1"/>
</dbReference>
<dbReference type="Gene3D" id="3.30.40.10">
    <property type="entry name" value="Zinc/RING finger domain, C3HC4 (zinc finger)"/>
    <property type="match status" value="1"/>
</dbReference>
<feature type="compositionally biased region" description="Acidic residues" evidence="5">
    <location>
        <begin position="240"/>
        <end position="250"/>
    </location>
</feature>
<dbReference type="AlphaFoldDB" id="A0A8B8G3R5"/>
<dbReference type="GO" id="GO:0043161">
    <property type="term" value="P:proteasome-mediated ubiquitin-dependent protein catabolic process"/>
    <property type="evidence" value="ECO:0007669"/>
    <property type="project" value="TreeGrafter"/>
</dbReference>
<evidence type="ECO:0000313" key="7">
    <source>
        <dbReference type="Proteomes" id="UP000694846"/>
    </source>
</evidence>
<feature type="region of interest" description="Disordered" evidence="5">
    <location>
        <begin position="234"/>
        <end position="256"/>
    </location>
</feature>
<dbReference type="SMART" id="SM00184">
    <property type="entry name" value="RING"/>
    <property type="match status" value="1"/>
</dbReference>
<organism evidence="7 8">
    <name type="scientific">Sipha flava</name>
    <name type="common">yellow sugarcane aphid</name>
    <dbReference type="NCBI Taxonomy" id="143950"/>
    <lineage>
        <taxon>Eukaryota</taxon>
        <taxon>Metazoa</taxon>
        <taxon>Ecdysozoa</taxon>
        <taxon>Arthropoda</taxon>
        <taxon>Hexapoda</taxon>
        <taxon>Insecta</taxon>
        <taxon>Pterygota</taxon>
        <taxon>Neoptera</taxon>
        <taxon>Paraneoptera</taxon>
        <taxon>Hemiptera</taxon>
        <taxon>Sternorrhyncha</taxon>
        <taxon>Aphidomorpha</taxon>
        <taxon>Aphidoidea</taxon>
        <taxon>Aphididae</taxon>
        <taxon>Sipha</taxon>
    </lineage>
</organism>
<dbReference type="PANTHER" id="PTHR15898:SF13">
    <property type="entry name" value="BIFUNCTIONAL APOPTOSIS REGULATOR"/>
    <property type="match status" value="1"/>
</dbReference>
<keyword evidence="3" id="KW-0862">Zinc</keyword>
<evidence type="ECO:0000256" key="2">
    <source>
        <dbReference type="ARBA" id="ARBA00022771"/>
    </source>
</evidence>
<dbReference type="InterPro" id="IPR013083">
    <property type="entry name" value="Znf_RING/FYVE/PHD"/>
</dbReference>
<dbReference type="PANTHER" id="PTHR15898">
    <property type="entry name" value="BIFUNCTIONAL APOPTOSIS REGULATOR"/>
    <property type="match status" value="1"/>
</dbReference>
<keyword evidence="1" id="KW-0479">Metal-binding</keyword>